<dbReference type="InterPro" id="IPR024771">
    <property type="entry name" value="SUZ"/>
</dbReference>
<dbReference type="EMBL" id="KE375125">
    <property type="protein sequence ID" value="EPQ63360.1"/>
    <property type="molecule type" value="Genomic_DNA"/>
</dbReference>
<dbReference type="EMBL" id="UIGY01000153">
    <property type="protein sequence ID" value="SUZ11885.1"/>
    <property type="molecule type" value="Genomic_DNA"/>
</dbReference>
<reference evidence="4" key="3">
    <citation type="submission" date="2018-07" db="EMBL/GenBank/DDBJ databases">
        <authorList>
            <person name="Quirk P.G."/>
            <person name="Krulwich T.A."/>
        </authorList>
    </citation>
    <scope>NUCLEOTIDE SEQUENCE</scope>
    <source>
        <strain evidence="4">96224</strain>
    </source>
</reference>
<reference evidence="5" key="1">
    <citation type="journal article" date="2013" name="Nat. Genet.">
        <title>The wheat powdery mildew genome shows the unique evolution of an obligate biotroph.</title>
        <authorList>
            <person name="Wicker T."/>
            <person name="Oberhaensli S."/>
            <person name="Parlange F."/>
            <person name="Buchmann J.P."/>
            <person name="Shatalina M."/>
            <person name="Roffler S."/>
            <person name="Ben-David R."/>
            <person name="Dolezel J."/>
            <person name="Simkova H."/>
            <person name="Schulze-Lefert P."/>
            <person name="Spanu P.D."/>
            <person name="Bruggmann R."/>
            <person name="Amselem J."/>
            <person name="Quesneville H."/>
            <person name="Ver Loren van Themaat E."/>
            <person name="Paape T."/>
            <person name="Shimizu K.K."/>
            <person name="Keller B."/>
        </authorList>
    </citation>
    <scope>NUCLEOTIDE SEQUENCE [LARGE SCALE GENOMIC DNA]</scope>
    <source>
        <strain evidence="5">96224</strain>
    </source>
</reference>
<gene>
    <name evidence="3" type="ORF">BGT96224_612</name>
    <name evidence="4" type="ORF">BGT96224V2_LOCUS5068</name>
</gene>
<proteinExistence type="predicted"/>
<dbReference type="Pfam" id="PF12752">
    <property type="entry name" value="SUZ"/>
    <property type="match status" value="1"/>
</dbReference>
<evidence type="ECO:0000313" key="5">
    <source>
        <dbReference type="Proteomes" id="UP000053110"/>
    </source>
</evidence>
<protein>
    <submittedName>
        <fullName evidence="4">Bgt-612</fullName>
    </submittedName>
</protein>
<evidence type="ECO:0000256" key="1">
    <source>
        <dbReference type="SAM" id="MobiDB-lite"/>
    </source>
</evidence>
<evidence type="ECO:0000313" key="3">
    <source>
        <dbReference type="EMBL" id="EPQ63360.1"/>
    </source>
</evidence>
<feature type="region of interest" description="Disordered" evidence="1">
    <location>
        <begin position="234"/>
        <end position="258"/>
    </location>
</feature>
<organism evidence="4">
    <name type="scientific">Blumeria graminis f. sp. tritici 96224</name>
    <dbReference type="NCBI Taxonomy" id="1268274"/>
    <lineage>
        <taxon>Eukaryota</taxon>
        <taxon>Fungi</taxon>
        <taxon>Dikarya</taxon>
        <taxon>Ascomycota</taxon>
        <taxon>Pezizomycotina</taxon>
        <taxon>Leotiomycetes</taxon>
        <taxon>Erysiphales</taxon>
        <taxon>Erysiphaceae</taxon>
        <taxon>Blumeria</taxon>
    </lineage>
</organism>
<dbReference type="PROSITE" id="PS51673">
    <property type="entry name" value="SUZ"/>
    <property type="match status" value="1"/>
</dbReference>
<feature type="region of interest" description="Disordered" evidence="1">
    <location>
        <begin position="105"/>
        <end position="215"/>
    </location>
</feature>
<dbReference type="OrthoDB" id="5422283at2759"/>
<evidence type="ECO:0000313" key="4">
    <source>
        <dbReference type="EMBL" id="SUZ11885.1"/>
    </source>
</evidence>
<accession>A0A061HEM0</accession>
<dbReference type="HOGENOM" id="CLU_060774_0_0_1"/>
<name>A0A061HEM0_BLUGR</name>
<feature type="domain" description="SUZ" evidence="2">
    <location>
        <begin position="84"/>
        <end position="150"/>
    </location>
</feature>
<reference evidence="3" key="2">
    <citation type="submission" date="2013-01" db="EMBL/GenBank/DDBJ databases">
        <title>The wheat powdery mildew genome reveals unique evolution of an obligate biotroph.</title>
        <authorList>
            <person name="Oberhaensli S."/>
            <person name="Wicker T."/>
            <person name="Keller B."/>
        </authorList>
    </citation>
    <scope>NUCLEOTIDE SEQUENCE</scope>
    <source>
        <strain evidence="3">96224</strain>
    </source>
</reference>
<feature type="compositionally biased region" description="Basic and acidic residues" evidence="1">
    <location>
        <begin position="123"/>
        <end position="142"/>
    </location>
</feature>
<dbReference type="AlphaFoldDB" id="A0A061HEM0"/>
<dbReference type="Proteomes" id="UP000053110">
    <property type="component" value="Unassembled WGS sequence"/>
</dbReference>
<evidence type="ECO:0000259" key="2">
    <source>
        <dbReference type="PROSITE" id="PS51673"/>
    </source>
</evidence>
<sequence length="258" mass="28657">MSQKLMVPDAWDDDWESQVDAVYDGETVEQPDKITKAERLAEHAESNKKIWNAAEELKTFHYLAARDNVPLKSEFKPALKVLSRNPAPRMIERLDPATGISKLVLEKDDEDNESKSQPTAGELKLKAQRDREEKQKRYDAARARILGSKDSTSHENVLGNPLRSTDAVPAHRGNQKNKASVRSHNNHEDPRLATQTTNKGLLYDPNHTSSAGVPALKRNGAGLRCAGREYNTIIREPRGPNDSGESGCGFSKRGGHLC</sequence>